<dbReference type="AlphaFoldDB" id="A0A7Z1AUQ6"/>
<keyword evidence="3" id="KW-1185">Reference proteome</keyword>
<dbReference type="Gene3D" id="3.40.640.10">
    <property type="entry name" value="Type I PLP-dependent aspartate aminotransferase-like (Major domain)"/>
    <property type="match status" value="1"/>
</dbReference>
<dbReference type="GO" id="GO:0030170">
    <property type="term" value="F:pyridoxal phosphate binding"/>
    <property type="evidence" value="ECO:0007669"/>
    <property type="project" value="InterPro"/>
</dbReference>
<dbReference type="SUPFAM" id="SSF53383">
    <property type="entry name" value="PLP-dependent transferases"/>
    <property type="match status" value="1"/>
</dbReference>
<evidence type="ECO:0000313" key="2">
    <source>
        <dbReference type="EMBL" id="OLF04450.1"/>
    </source>
</evidence>
<reference evidence="2 3" key="1">
    <citation type="submission" date="2016-12" db="EMBL/GenBank/DDBJ databases">
        <title>The draft genome sequence of Actinophytocola xinjiangensis.</title>
        <authorList>
            <person name="Wang W."/>
            <person name="Yuan L."/>
        </authorList>
    </citation>
    <scope>NUCLEOTIDE SEQUENCE [LARGE SCALE GENOMIC DNA]</scope>
    <source>
        <strain evidence="2 3">CGMCC 4.4663</strain>
    </source>
</reference>
<accession>A0A7Z1AUQ6</accession>
<dbReference type="InterPro" id="IPR015424">
    <property type="entry name" value="PyrdxlP-dep_Trfase"/>
</dbReference>
<dbReference type="Proteomes" id="UP000185696">
    <property type="component" value="Unassembled WGS sequence"/>
</dbReference>
<dbReference type="InterPro" id="IPR004839">
    <property type="entry name" value="Aminotransferase_I/II_large"/>
</dbReference>
<dbReference type="Pfam" id="PF00155">
    <property type="entry name" value="Aminotran_1_2"/>
    <property type="match status" value="1"/>
</dbReference>
<feature type="domain" description="Aminotransferase class I/classII large" evidence="1">
    <location>
        <begin position="119"/>
        <end position="294"/>
    </location>
</feature>
<dbReference type="InterPro" id="IPR015421">
    <property type="entry name" value="PyrdxlP-dep_Trfase_major"/>
</dbReference>
<proteinExistence type="predicted"/>
<name>A0A7Z1AUQ6_9PSEU</name>
<organism evidence="2 3">
    <name type="scientific">Actinophytocola xinjiangensis</name>
    <dbReference type="NCBI Taxonomy" id="485602"/>
    <lineage>
        <taxon>Bacteria</taxon>
        <taxon>Bacillati</taxon>
        <taxon>Actinomycetota</taxon>
        <taxon>Actinomycetes</taxon>
        <taxon>Pseudonocardiales</taxon>
        <taxon>Pseudonocardiaceae</taxon>
    </lineage>
</organism>
<protein>
    <recommendedName>
        <fullName evidence="1">Aminotransferase class I/classII large domain-containing protein</fullName>
    </recommendedName>
</protein>
<evidence type="ECO:0000313" key="3">
    <source>
        <dbReference type="Proteomes" id="UP000185696"/>
    </source>
</evidence>
<dbReference type="EMBL" id="MSIF01000044">
    <property type="protein sequence ID" value="OLF04450.1"/>
    <property type="molecule type" value="Genomic_DNA"/>
</dbReference>
<evidence type="ECO:0000259" key="1">
    <source>
        <dbReference type="Pfam" id="PF00155"/>
    </source>
</evidence>
<gene>
    <name evidence="2" type="ORF">BLA60_40840</name>
</gene>
<sequence>MDGMLEEFLNHVADREHRLGWYRGGTSGFDDEARAFMCAHFRQLGIPSDIDDVMIFAGGAKAVFLACCAALMCHRTFDELRHRGGVLLAPSGYYQSLRLLPAVFGGTINVEDELTGTTVADWLAETEHLPGRLIYVPLVNNLDGHVLTRERAHDLAAAIVAHNLDHPDNPAYVVGDDVYVGSYLHDGIDAMPIGAAPGMAPWCVSVVTPSKTFTLPTGRVAFATARSPVIRTALAHYRTVFSHGRVPQSNELVSAAAICLTPANWVTRWNIWNREQVRFFASEITSLNTTLRRDMFWTELPQGGWYVPVRIARGLFGDRVRNSVEALAVLLYYGGDNPESGLAALPGELFGHDGDDAWFTVRTNLAVDTDTIVRTVQRFHDVATALLGNRRDQVVDHALGRAHRIVPDLDQILANRRY</sequence>
<comment type="caution">
    <text evidence="2">The sequence shown here is derived from an EMBL/GenBank/DDBJ whole genome shotgun (WGS) entry which is preliminary data.</text>
</comment>